<name>A0A914M8M0_MELIC</name>
<dbReference type="AlphaFoldDB" id="A0A914M8M0"/>
<evidence type="ECO:0000313" key="1">
    <source>
        <dbReference type="Proteomes" id="UP000887563"/>
    </source>
</evidence>
<dbReference type="WBParaSite" id="Minc3s01438g23820">
    <property type="protein sequence ID" value="Minc3s01438g23820"/>
    <property type="gene ID" value="Minc3s01438g23820"/>
</dbReference>
<reference evidence="2" key="1">
    <citation type="submission" date="2022-11" db="UniProtKB">
        <authorList>
            <consortium name="WormBaseParasite"/>
        </authorList>
    </citation>
    <scope>IDENTIFICATION</scope>
</reference>
<keyword evidence="1" id="KW-1185">Reference proteome</keyword>
<proteinExistence type="predicted"/>
<sequence length="68" mass="7238">MILLNSDCVARTTIGQSSKTSINWTFNSKVGSTAPFVLAASFLSSIPSKRCRAALGMIPAVMFVSKLN</sequence>
<organism evidence="1 2">
    <name type="scientific">Meloidogyne incognita</name>
    <name type="common">Southern root-knot nematode worm</name>
    <name type="synonym">Oxyuris incognita</name>
    <dbReference type="NCBI Taxonomy" id="6306"/>
    <lineage>
        <taxon>Eukaryota</taxon>
        <taxon>Metazoa</taxon>
        <taxon>Ecdysozoa</taxon>
        <taxon>Nematoda</taxon>
        <taxon>Chromadorea</taxon>
        <taxon>Rhabditida</taxon>
        <taxon>Tylenchina</taxon>
        <taxon>Tylenchomorpha</taxon>
        <taxon>Tylenchoidea</taxon>
        <taxon>Meloidogynidae</taxon>
        <taxon>Meloidogyninae</taxon>
        <taxon>Meloidogyne</taxon>
        <taxon>Meloidogyne incognita group</taxon>
    </lineage>
</organism>
<dbReference type="Proteomes" id="UP000887563">
    <property type="component" value="Unplaced"/>
</dbReference>
<evidence type="ECO:0000313" key="2">
    <source>
        <dbReference type="WBParaSite" id="Minc3s01438g23820"/>
    </source>
</evidence>
<accession>A0A914M8M0</accession>
<protein>
    <submittedName>
        <fullName evidence="2">Uncharacterized protein</fullName>
    </submittedName>
</protein>